<dbReference type="Proteomes" id="UP000265520">
    <property type="component" value="Unassembled WGS sequence"/>
</dbReference>
<keyword evidence="2" id="KW-1185">Reference proteome</keyword>
<sequence>MDEMAEND</sequence>
<feature type="non-terminal residue" evidence="1">
    <location>
        <position position="8"/>
    </location>
</feature>
<protein>
    <submittedName>
        <fullName evidence="1">Uncharacterized protein</fullName>
    </submittedName>
</protein>
<reference evidence="1 2" key="1">
    <citation type="journal article" date="2018" name="Front. Plant Sci.">
        <title>Red Clover (Trifolium pratense) and Zigzag Clover (T. medium) - A Picture of Genomic Similarities and Differences.</title>
        <authorList>
            <person name="Dluhosova J."/>
            <person name="Istvanek J."/>
            <person name="Nedelnik J."/>
            <person name="Repkova J."/>
        </authorList>
    </citation>
    <scope>NUCLEOTIDE SEQUENCE [LARGE SCALE GENOMIC DNA]</scope>
    <source>
        <strain evidence="2">cv. 10/8</strain>
        <tissue evidence="1">Leaf</tissue>
    </source>
</reference>
<comment type="caution">
    <text evidence="1">The sequence shown here is derived from an EMBL/GenBank/DDBJ whole genome shotgun (WGS) entry which is preliminary data.</text>
</comment>
<evidence type="ECO:0000313" key="2">
    <source>
        <dbReference type="Proteomes" id="UP000265520"/>
    </source>
</evidence>
<dbReference type="EMBL" id="LXQA010976392">
    <property type="protein sequence ID" value="MCI79561.1"/>
    <property type="molecule type" value="Genomic_DNA"/>
</dbReference>
<proteinExistence type="predicted"/>
<name>A0A392UXE0_9FABA</name>
<organism evidence="1 2">
    <name type="scientific">Trifolium medium</name>
    <dbReference type="NCBI Taxonomy" id="97028"/>
    <lineage>
        <taxon>Eukaryota</taxon>
        <taxon>Viridiplantae</taxon>
        <taxon>Streptophyta</taxon>
        <taxon>Embryophyta</taxon>
        <taxon>Tracheophyta</taxon>
        <taxon>Spermatophyta</taxon>
        <taxon>Magnoliopsida</taxon>
        <taxon>eudicotyledons</taxon>
        <taxon>Gunneridae</taxon>
        <taxon>Pentapetalae</taxon>
        <taxon>rosids</taxon>
        <taxon>fabids</taxon>
        <taxon>Fabales</taxon>
        <taxon>Fabaceae</taxon>
        <taxon>Papilionoideae</taxon>
        <taxon>50 kb inversion clade</taxon>
        <taxon>NPAAA clade</taxon>
        <taxon>Hologalegina</taxon>
        <taxon>IRL clade</taxon>
        <taxon>Trifolieae</taxon>
        <taxon>Trifolium</taxon>
    </lineage>
</organism>
<accession>A0A392UXE0</accession>
<evidence type="ECO:0000313" key="1">
    <source>
        <dbReference type="EMBL" id="MCI79561.1"/>
    </source>
</evidence>